<reference evidence="3" key="1">
    <citation type="submission" date="2022-07" db="EMBL/GenBank/DDBJ databases">
        <authorList>
            <person name="Li W.-J."/>
            <person name="Deng Q.-Q."/>
        </authorList>
    </citation>
    <scope>NUCLEOTIDE SEQUENCE</scope>
    <source>
        <strain evidence="3">SYSU M60031</strain>
    </source>
</reference>
<dbReference type="SUPFAM" id="SSF56784">
    <property type="entry name" value="HAD-like"/>
    <property type="match status" value="1"/>
</dbReference>
<dbReference type="Pfam" id="PF00702">
    <property type="entry name" value="Hydrolase"/>
    <property type="match status" value="1"/>
</dbReference>
<dbReference type="Proteomes" id="UP001156102">
    <property type="component" value="Unassembled WGS sequence"/>
</dbReference>
<dbReference type="CDD" id="cd02588">
    <property type="entry name" value="HAD_L2-DEX"/>
    <property type="match status" value="1"/>
</dbReference>
<sequence>MKRIKVCMFDVYGTLFDVYSLQELCESFFPGKGGDIVRLWRQKQLEYSFLRHMMQQYETFHAITEAALRYACESMGEELRREQEQQLMGQYLHLSLHPDALELLARCEGKVMAVFSNGSPDMLLPLLQHAGITGLFQHHISVDALKMYKPDPRVYEFARSTAGVDKDEILFFSSNTWDISGAGHFGFRTVWVNRNGGKMDRLGVQPEYEVASLREAAAFL</sequence>
<organism evidence="3 4">
    <name type="scientific">Ectobacillus ponti</name>
    <dbReference type="NCBI Taxonomy" id="2961894"/>
    <lineage>
        <taxon>Bacteria</taxon>
        <taxon>Bacillati</taxon>
        <taxon>Bacillota</taxon>
        <taxon>Bacilli</taxon>
        <taxon>Bacillales</taxon>
        <taxon>Bacillaceae</taxon>
        <taxon>Ectobacillus</taxon>
    </lineage>
</organism>
<dbReference type="RefSeq" id="WP_254756692.1">
    <property type="nucleotide sequence ID" value="NZ_JANCLT010000001.1"/>
</dbReference>
<dbReference type="NCBIfam" id="TIGR01493">
    <property type="entry name" value="HAD-SF-IA-v2"/>
    <property type="match status" value="1"/>
</dbReference>
<dbReference type="InterPro" id="IPR036412">
    <property type="entry name" value="HAD-like_sf"/>
</dbReference>
<dbReference type="InterPro" id="IPR023198">
    <property type="entry name" value="PGP-like_dom2"/>
</dbReference>
<dbReference type="InterPro" id="IPR006328">
    <property type="entry name" value="2-HAD"/>
</dbReference>
<protein>
    <submittedName>
        <fullName evidence="3">Haloacid dehalogenase type II</fullName>
    </submittedName>
</protein>
<dbReference type="NCBIfam" id="TIGR01428">
    <property type="entry name" value="HAD_type_II"/>
    <property type="match status" value="1"/>
</dbReference>
<evidence type="ECO:0000256" key="1">
    <source>
        <dbReference type="ARBA" id="ARBA00008106"/>
    </source>
</evidence>
<dbReference type="GO" id="GO:0019120">
    <property type="term" value="F:hydrolase activity, acting on acid halide bonds, in C-halide compounds"/>
    <property type="evidence" value="ECO:0007669"/>
    <property type="project" value="InterPro"/>
</dbReference>
<proteinExistence type="inferred from homology"/>
<dbReference type="Gene3D" id="3.40.50.1000">
    <property type="entry name" value="HAD superfamily/HAD-like"/>
    <property type="match status" value="1"/>
</dbReference>
<comment type="similarity">
    <text evidence="1">Belongs to the HAD-like hydrolase superfamily. S-2-haloalkanoic acid dehalogenase family.</text>
</comment>
<comment type="caution">
    <text evidence="3">The sequence shown here is derived from an EMBL/GenBank/DDBJ whole genome shotgun (WGS) entry which is preliminary data.</text>
</comment>
<evidence type="ECO:0000313" key="3">
    <source>
        <dbReference type="EMBL" id="MCP8967240.1"/>
    </source>
</evidence>
<dbReference type="EMBL" id="JANCLT010000001">
    <property type="protein sequence ID" value="MCP8967240.1"/>
    <property type="molecule type" value="Genomic_DNA"/>
</dbReference>
<dbReference type="Gene3D" id="1.10.150.240">
    <property type="entry name" value="Putative phosphatase, domain 2"/>
    <property type="match status" value="1"/>
</dbReference>
<accession>A0AA42BMU7</accession>
<dbReference type="AlphaFoldDB" id="A0AA42BMU7"/>
<evidence type="ECO:0000313" key="4">
    <source>
        <dbReference type="Proteomes" id="UP001156102"/>
    </source>
</evidence>
<keyword evidence="2" id="KW-0378">Hydrolase</keyword>
<gene>
    <name evidence="3" type="ORF">NK662_01635</name>
</gene>
<dbReference type="SFLD" id="SFLDF00045">
    <property type="entry name" value="2-haloacid_dehalogenase"/>
    <property type="match status" value="1"/>
</dbReference>
<dbReference type="NCBIfam" id="TIGR01509">
    <property type="entry name" value="HAD-SF-IA-v3"/>
    <property type="match status" value="1"/>
</dbReference>
<dbReference type="SFLD" id="SFLDG01129">
    <property type="entry name" value="C1.5:_HAD__Beta-PGM__Phosphata"/>
    <property type="match status" value="1"/>
</dbReference>
<evidence type="ECO:0000256" key="2">
    <source>
        <dbReference type="ARBA" id="ARBA00022801"/>
    </source>
</evidence>
<keyword evidence="4" id="KW-1185">Reference proteome</keyword>
<dbReference type="InterPro" id="IPR051540">
    <property type="entry name" value="S-2-haloacid_dehalogenase"/>
</dbReference>
<dbReference type="SFLD" id="SFLDG01135">
    <property type="entry name" value="C1.5.6:_HAD__Beta-PGM__Phospha"/>
    <property type="match status" value="1"/>
</dbReference>
<dbReference type="InterPro" id="IPR023214">
    <property type="entry name" value="HAD_sf"/>
</dbReference>
<dbReference type="PANTHER" id="PTHR43316:SF3">
    <property type="entry name" value="HALOACID DEHALOGENASE, TYPE II (AFU_ORTHOLOGUE AFUA_2G07750)-RELATED"/>
    <property type="match status" value="1"/>
</dbReference>
<name>A0AA42BMU7_9BACI</name>
<dbReference type="PRINTS" id="PR00413">
    <property type="entry name" value="HADHALOGNASE"/>
</dbReference>
<dbReference type="SFLD" id="SFLDS00003">
    <property type="entry name" value="Haloacid_Dehalogenase"/>
    <property type="match status" value="1"/>
</dbReference>
<dbReference type="InterPro" id="IPR006439">
    <property type="entry name" value="HAD-SF_hydro_IA"/>
</dbReference>
<dbReference type="PANTHER" id="PTHR43316">
    <property type="entry name" value="HYDROLASE, HALOACID DELAHOGENASE-RELATED"/>
    <property type="match status" value="1"/>
</dbReference>